<protein>
    <recommendedName>
        <fullName evidence="14">Selenoprotein S</fullName>
    </recommendedName>
</protein>
<feature type="compositionally biased region" description="Low complexity" evidence="10">
    <location>
        <begin position="134"/>
        <end position="146"/>
    </location>
</feature>
<comment type="caution">
    <text evidence="12">The sequence shown here is derived from an EMBL/GenBank/DDBJ whole genome shotgun (WGS) entry which is preliminary data.</text>
</comment>
<evidence type="ECO:0000256" key="1">
    <source>
        <dbReference type="ARBA" id="ARBA00004389"/>
    </source>
</evidence>
<evidence type="ECO:0000256" key="8">
    <source>
        <dbReference type="ARBA" id="ARBA00022989"/>
    </source>
</evidence>
<evidence type="ECO:0000256" key="10">
    <source>
        <dbReference type="SAM" id="MobiDB-lite"/>
    </source>
</evidence>
<keyword evidence="7" id="KW-0712">Selenocysteine</keyword>
<evidence type="ECO:0000256" key="7">
    <source>
        <dbReference type="ARBA" id="ARBA00022933"/>
    </source>
</evidence>
<keyword evidence="4" id="KW-0963">Cytoplasm</keyword>
<evidence type="ECO:0000256" key="9">
    <source>
        <dbReference type="ARBA" id="ARBA00023136"/>
    </source>
</evidence>
<accession>A0A232EM80</accession>
<dbReference type="GO" id="GO:0036502">
    <property type="term" value="C:Derlin-1-VIMP complex"/>
    <property type="evidence" value="ECO:0007669"/>
    <property type="project" value="TreeGrafter"/>
</dbReference>
<dbReference type="GO" id="GO:0036513">
    <property type="term" value="C:Derlin-1 retrotranslocation complex"/>
    <property type="evidence" value="ECO:0007669"/>
    <property type="project" value="TreeGrafter"/>
</dbReference>
<dbReference type="GO" id="GO:0030970">
    <property type="term" value="P:retrograde protein transport, ER to cytosol"/>
    <property type="evidence" value="ECO:0007669"/>
    <property type="project" value="TreeGrafter"/>
</dbReference>
<organism evidence="12 13">
    <name type="scientific">Trichomalopsis sarcophagae</name>
    <dbReference type="NCBI Taxonomy" id="543379"/>
    <lineage>
        <taxon>Eukaryota</taxon>
        <taxon>Metazoa</taxon>
        <taxon>Ecdysozoa</taxon>
        <taxon>Arthropoda</taxon>
        <taxon>Hexapoda</taxon>
        <taxon>Insecta</taxon>
        <taxon>Pterygota</taxon>
        <taxon>Neoptera</taxon>
        <taxon>Endopterygota</taxon>
        <taxon>Hymenoptera</taxon>
        <taxon>Apocrita</taxon>
        <taxon>Proctotrupomorpha</taxon>
        <taxon>Chalcidoidea</taxon>
        <taxon>Pteromalidae</taxon>
        <taxon>Pteromalinae</taxon>
        <taxon>Trichomalopsis</taxon>
    </lineage>
</organism>
<keyword evidence="5 11" id="KW-0812">Transmembrane</keyword>
<sequence>MNEEDIDEFEEFNWEVKPPYHKFVWAVIRSVGWYLVGISIVLVYTLPHISKKWNSWKKKKDEKEYDAKYHKNVDLSIELLVATQLARERMQEKYLRDREIALQKEDERKEKKRQELLRLQNQSSGHRLNEDSSENVGPSSSSSKSSRTNLRGEYNPLMGGGSGRYVPPKRSCCKKGGGCG</sequence>
<dbReference type="PANTHER" id="PTHR28621">
    <property type="entry name" value="SELENOPROTEIN S"/>
    <property type="match status" value="1"/>
</dbReference>
<dbReference type="Proteomes" id="UP000215335">
    <property type="component" value="Unassembled WGS sequence"/>
</dbReference>
<gene>
    <name evidence="12" type="ORF">TSAR_013268</name>
</gene>
<evidence type="ECO:0008006" key="14">
    <source>
        <dbReference type="Google" id="ProtNLM"/>
    </source>
</evidence>
<dbReference type="Gene3D" id="6.10.250.2950">
    <property type="match status" value="1"/>
</dbReference>
<dbReference type="PANTHER" id="PTHR28621:SF1">
    <property type="entry name" value="SELENOPROTEIN S"/>
    <property type="match status" value="1"/>
</dbReference>
<feature type="region of interest" description="Disordered" evidence="10">
    <location>
        <begin position="111"/>
        <end position="180"/>
    </location>
</feature>
<dbReference type="GO" id="GO:0030968">
    <property type="term" value="P:endoplasmic reticulum unfolded protein response"/>
    <property type="evidence" value="ECO:0007669"/>
    <property type="project" value="TreeGrafter"/>
</dbReference>
<evidence type="ECO:0000313" key="12">
    <source>
        <dbReference type="EMBL" id="OXU19441.1"/>
    </source>
</evidence>
<evidence type="ECO:0000256" key="6">
    <source>
        <dbReference type="ARBA" id="ARBA00022824"/>
    </source>
</evidence>
<feature type="transmembrane region" description="Helical" evidence="11">
    <location>
        <begin position="23"/>
        <end position="46"/>
    </location>
</feature>
<evidence type="ECO:0000256" key="5">
    <source>
        <dbReference type="ARBA" id="ARBA00022692"/>
    </source>
</evidence>
<name>A0A232EM80_9HYME</name>
<evidence type="ECO:0000256" key="4">
    <source>
        <dbReference type="ARBA" id="ARBA00022490"/>
    </source>
</evidence>
<proteinExistence type="inferred from homology"/>
<dbReference type="OrthoDB" id="75792at2759"/>
<dbReference type="Pfam" id="PF06936">
    <property type="entry name" value="Selenoprotein_S"/>
    <property type="match status" value="1"/>
</dbReference>
<comment type="subcellular location">
    <subcellularLocation>
        <location evidence="2">Cytoplasm</location>
    </subcellularLocation>
    <subcellularLocation>
        <location evidence="1">Endoplasmic reticulum membrane</location>
        <topology evidence="1">Single-pass membrane protein</topology>
    </subcellularLocation>
</comment>
<keyword evidence="8 11" id="KW-1133">Transmembrane helix</keyword>
<evidence type="ECO:0000256" key="2">
    <source>
        <dbReference type="ARBA" id="ARBA00004496"/>
    </source>
</evidence>
<evidence type="ECO:0000313" key="13">
    <source>
        <dbReference type="Proteomes" id="UP000215335"/>
    </source>
</evidence>
<keyword evidence="9 11" id="KW-0472">Membrane</keyword>
<keyword evidence="6" id="KW-0256">Endoplasmic reticulum</keyword>
<evidence type="ECO:0000256" key="3">
    <source>
        <dbReference type="ARBA" id="ARBA00011034"/>
    </source>
</evidence>
<evidence type="ECO:0000256" key="11">
    <source>
        <dbReference type="SAM" id="Phobius"/>
    </source>
</evidence>
<comment type="similarity">
    <text evidence="3">Belongs to the selenoprotein S family.</text>
</comment>
<keyword evidence="13" id="KW-1185">Reference proteome</keyword>
<dbReference type="InterPro" id="IPR009703">
    <property type="entry name" value="Selenoprotein_S"/>
</dbReference>
<reference evidence="12 13" key="1">
    <citation type="journal article" date="2017" name="Curr. Biol.">
        <title>The Evolution of Venom by Co-option of Single-Copy Genes.</title>
        <authorList>
            <person name="Martinson E.O."/>
            <person name="Mrinalini"/>
            <person name="Kelkar Y.D."/>
            <person name="Chang C.H."/>
            <person name="Werren J.H."/>
        </authorList>
    </citation>
    <scope>NUCLEOTIDE SEQUENCE [LARGE SCALE GENOMIC DNA]</scope>
    <source>
        <strain evidence="12 13">Alberta</strain>
        <tissue evidence="12">Whole body</tissue>
    </source>
</reference>
<dbReference type="EMBL" id="NNAY01003420">
    <property type="protein sequence ID" value="OXU19441.1"/>
    <property type="molecule type" value="Genomic_DNA"/>
</dbReference>
<dbReference type="AlphaFoldDB" id="A0A232EM80"/>
<dbReference type="STRING" id="543379.A0A232EM80"/>